<evidence type="ECO:0000313" key="5">
    <source>
        <dbReference type="RefSeq" id="XP_020844729.1"/>
    </source>
</evidence>
<dbReference type="Proteomes" id="UP000515140">
    <property type="component" value="Unplaced"/>
</dbReference>
<name>A0A6P5KI95_PHACI</name>
<dbReference type="CTD" id="100133267"/>
<evidence type="ECO:0000313" key="4">
    <source>
        <dbReference type="Proteomes" id="UP000515140"/>
    </source>
</evidence>
<evidence type="ECO:0000256" key="3">
    <source>
        <dbReference type="SAM" id="SignalP"/>
    </source>
</evidence>
<dbReference type="GO" id="GO:0005615">
    <property type="term" value="C:extracellular space"/>
    <property type="evidence" value="ECO:0007669"/>
    <property type="project" value="TreeGrafter"/>
</dbReference>
<protein>
    <submittedName>
        <fullName evidence="5">Beta-defensin 130-like</fullName>
    </submittedName>
</protein>
<gene>
    <name evidence="5" type="primary">DEFB130B</name>
</gene>
<feature type="chain" id="PRO_5028439816" evidence="3">
    <location>
        <begin position="20"/>
        <end position="75"/>
    </location>
</feature>
<dbReference type="GO" id="GO:0042742">
    <property type="term" value="P:defense response to bacterium"/>
    <property type="evidence" value="ECO:0007669"/>
    <property type="project" value="TreeGrafter"/>
</dbReference>
<comment type="subcellular location">
    <subcellularLocation>
        <location evidence="1">Secreted</location>
    </subcellularLocation>
</comment>
<dbReference type="InParanoid" id="A0A6P5KI95"/>
<dbReference type="PANTHER" id="PTHR20515">
    <property type="entry name" value="BETA-DEFENSIN"/>
    <property type="match status" value="1"/>
</dbReference>
<dbReference type="FunCoup" id="A0A6P5KI95">
    <property type="interactions" value="179"/>
</dbReference>
<dbReference type="RefSeq" id="XP_020844729.1">
    <property type="nucleotide sequence ID" value="XM_020989070.1"/>
</dbReference>
<evidence type="ECO:0000256" key="2">
    <source>
        <dbReference type="ARBA" id="ARBA00022525"/>
    </source>
</evidence>
<dbReference type="KEGG" id="pcw:110210243"/>
<dbReference type="GeneID" id="110210243"/>
<organism evidence="4 5">
    <name type="scientific">Phascolarctos cinereus</name>
    <name type="common">Koala</name>
    <dbReference type="NCBI Taxonomy" id="38626"/>
    <lineage>
        <taxon>Eukaryota</taxon>
        <taxon>Metazoa</taxon>
        <taxon>Chordata</taxon>
        <taxon>Craniata</taxon>
        <taxon>Vertebrata</taxon>
        <taxon>Euteleostomi</taxon>
        <taxon>Mammalia</taxon>
        <taxon>Metatheria</taxon>
        <taxon>Diprotodontia</taxon>
        <taxon>Phascolarctidae</taxon>
        <taxon>Phascolarctos</taxon>
    </lineage>
</organism>
<keyword evidence="3" id="KW-0732">Signal</keyword>
<sequence length="75" mass="8715">MRIVFLFSVLLLFVSLIPSTSISMYHGSRLCAQLQGVCRKDICDTIEERIGRCTTHKSCCRKWWLSSFMRTPEPM</sequence>
<dbReference type="GO" id="GO:0042056">
    <property type="term" value="F:chemoattractant activity"/>
    <property type="evidence" value="ECO:0007669"/>
    <property type="project" value="TreeGrafter"/>
</dbReference>
<keyword evidence="2" id="KW-0964">Secreted</keyword>
<feature type="signal peptide" evidence="3">
    <location>
        <begin position="1"/>
        <end position="19"/>
    </location>
</feature>
<proteinExistence type="predicted"/>
<accession>A0A6P5KI95</accession>
<dbReference type="GO" id="GO:0031731">
    <property type="term" value="F:CCR6 chemokine receptor binding"/>
    <property type="evidence" value="ECO:0007669"/>
    <property type="project" value="TreeGrafter"/>
</dbReference>
<keyword evidence="4" id="KW-1185">Reference proteome</keyword>
<reference evidence="5" key="1">
    <citation type="submission" date="2025-08" db="UniProtKB">
        <authorList>
            <consortium name="RefSeq"/>
        </authorList>
    </citation>
    <scope>IDENTIFICATION</scope>
    <source>
        <tissue evidence="5">Spleen</tissue>
    </source>
</reference>
<dbReference type="GO" id="GO:0060326">
    <property type="term" value="P:cell chemotaxis"/>
    <property type="evidence" value="ECO:0007669"/>
    <property type="project" value="TreeGrafter"/>
</dbReference>
<dbReference type="AlphaFoldDB" id="A0A6P5KI95"/>
<dbReference type="SUPFAM" id="SSF57392">
    <property type="entry name" value="Defensin-like"/>
    <property type="match status" value="1"/>
</dbReference>
<dbReference type="PANTHER" id="PTHR20515:SF0">
    <property type="entry name" value="BETA-DEFENSIN 103"/>
    <property type="match status" value="1"/>
</dbReference>
<evidence type="ECO:0000256" key="1">
    <source>
        <dbReference type="ARBA" id="ARBA00004613"/>
    </source>
</evidence>